<accession>A0AAU7LIL1</accession>
<dbReference type="AlphaFoldDB" id="A0AAU7LIL1"/>
<dbReference type="KEGG" id="achh:ABFG95_14465"/>
<dbReference type="RefSeq" id="WP_236749500.1">
    <property type="nucleotide sequence ID" value="NZ_CP157584.1"/>
</dbReference>
<evidence type="ECO:0000313" key="2">
    <source>
        <dbReference type="EMBL" id="XBP01634.1"/>
    </source>
</evidence>
<name>A0AAU7LIL1_9BURK</name>
<organism evidence="2">
    <name type="scientific">Achromobacter sp. HNDS-1</name>
    <dbReference type="NCBI Taxonomy" id="3151598"/>
    <lineage>
        <taxon>Bacteria</taxon>
        <taxon>Pseudomonadati</taxon>
        <taxon>Pseudomonadota</taxon>
        <taxon>Betaproteobacteria</taxon>
        <taxon>Burkholderiales</taxon>
        <taxon>Alcaligenaceae</taxon>
        <taxon>Achromobacter</taxon>
    </lineage>
</organism>
<protein>
    <submittedName>
        <fullName evidence="2">Uncharacterized protein</fullName>
    </submittedName>
</protein>
<reference evidence="2" key="1">
    <citation type="submission" date="2024-05" db="EMBL/GenBank/DDBJ databases">
        <title>Transcriptome analysis of the degradation process of organic nitrogen by two heterotrophic nitrifying and aerobic denitrifying bacteria, Achromobacter sp. HNDS-1 and Enterobacter sp. HNDS-6.</title>
        <authorList>
            <person name="Huang Y."/>
        </authorList>
    </citation>
    <scope>NUCLEOTIDE SEQUENCE</scope>
    <source>
        <strain evidence="2">HNDS-1</strain>
    </source>
</reference>
<dbReference type="EMBL" id="CP157584">
    <property type="protein sequence ID" value="XBP01634.1"/>
    <property type="molecule type" value="Genomic_DNA"/>
</dbReference>
<feature type="compositionally biased region" description="Low complexity" evidence="1">
    <location>
        <begin position="40"/>
        <end position="56"/>
    </location>
</feature>
<feature type="region of interest" description="Disordered" evidence="1">
    <location>
        <begin position="31"/>
        <end position="57"/>
    </location>
</feature>
<gene>
    <name evidence="2" type="ORF">ABFG95_14465</name>
</gene>
<evidence type="ECO:0000256" key="1">
    <source>
        <dbReference type="SAM" id="MobiDB-lite"/>
    </source>
</evidence>
<proteinExistence type="predicted"/>
<feature type="region of interest" description="Disordered" evidence="1">
    <location>
        <begin position="151"/>
        <end position="173"/>
    </location>
</feature>
<sequence>MSKDIMRGFRKAIVHGGWVAMGALTAGTGAQAADAERGGPAAPVATAPADAQARPPGVVTPSADPAAIGRNALNAGPDPRVRLDGLSLDHAAIFGTQDEDEQALLDNERALQAQQEQLRVLERLLTRKPAATDPFPPAMIPLTTGTPMNMAPLAPAPSGSQLGGGEAQRSVDQMQRRVNEMRRGGEALRQGPR</sequence>